<dbReference type="RefSeq" id="WP_006214900.1">
    <property type="nucleotide sequence ID" value="NZ_ANHZ02000014.1"/>
</dbReference>
<dbReference type="InterPro" id="IPR012337">
    <property type="entry name" value="RNaseH-like_sf"/>
</dbReference>
<dbReference type="EMBL" id="ANHZ02000014">
    <property type="protein sequence ID" value="EME36492.1"/>
    <property type="molecule type" value="Genomic_DNA"/>
</dbReference>
<dbReference type="InterPro" id="IPR044876">
    <property type="entry name" value="HRDC_dom_sf"/>
</dbReference>
<dbReference type="GO" id="GO:0003676">
    <property type="term" value="F:nucleic acid binding"/>
    <property type="evidence" value="ECO:0007669"/>
    <property type="project" value="InterPro"/>
</dbReference>
<dbReference type="GO" id="GO:0008408">
    <property type="term" value="F:3'-5' exonuclease activity"/>
    <property type="evidence" value="ECO:0007669"/>
    <property type="project" value="InterPro"/>
</dbReference>
<dbReference type="PANTHER" id="PTHR47649:SF1">
    <property type="entry name" value="RIBONUCLEASE D"/>
    <property type="match status" value="1"/>
</dbReference>
<gene>
    <name evidence="3" type="ORF">C884_00479</name>
</gene>
<name>M2WDC9_9MICC</name>
<evidence type="ECO:0000313" key="3">
    <source>
        <dbReference type="EMBL" id="EME36492.1"/>
    </source>
</evidence>
<dbReference type="InterPro" id="IPR051086">
    <property type="entry name" value="RNase_D-like"/>
</dbReference>
<dbReference type="SMART" id="SM00474">
    <property type="entry name" value="35EXOc"/>
    <property type="match status" value="1"/>
</dbReference>
<feature type="domain" description="HRDC" evidence="2">
    <location>
        <begin position="242"/>
        <end position="322"/>
    </location>
</feature>
<dbReference type="Pfam" id="PF01612">
    <property type="entry name" value="DNA_pol_A_exo1"/>
    <property type="match status" value="1"/>
</dbReference>
<dbReference type="Pfam" id="PF00570">
    <property type="entry name" value="HRDC"/>
    <property type="match status" value="1"/>
</dbReference>
<feature type="region of interest" description="Disordered" evidence="1">
    <location>
        <begin position="416"/>
        <end position="435"/>
    </location>
</feature>
<dbReference type="InterPro" id="IPR010997">
    <property type="entry name" value="HRDC-like_sf"/>
</dbReference>
<organism evidence="3 4">
    <name type="scientific">Kocuria palustris PEL</name>
    <dbReference type="NCBI Taxonomy" id="1236550"/>
    <lineage>
        <taxon>Bacteria</taxon>
        <taxon>Bacillati</taxon>
        <taxon>Actinomycetota</taxon>
        <taxon>Actinomycetes</taxon>
        <taxon>Micrococcales</taxon>
        <taxon>Micrococcaceae</taxon>
        <taxon>Kocuria</taxon>
    </lineage>
</organism>
<protein>
    <submittedName>
        <fullName evidence="3">Ribonuclease D</fullName>
    </submittedName>
</protein>
<reference evidence="3 4" key="1">
    <citation type="journal article" date="2014" name="Genome Announc.">
        <title>Draft Genome Sequence of Kocuria palustris PEL.</title>
        <authorList>
            <person name="Sharma G."/>
            <person name="Khatri I."/>
            <person name="Subramanian S."/>
        </authorList>
    </citation>
    <scope>NUCLEOTIDE SEQUENCE [LARGE SCALE GENOMIC DNA]</scope>
    <source>
        <strain evidence="3 4">PEL</strain>
    </source>
</reference>
<accession>M2WDC9</accession>
<dbReference type="Proteomes" id="UP000009877">
    <property type="component" value="Unassembled WGS sequence"/>
</dbReference>
<dbReference type="GO" id="GO:0000166">
    <property type="term" value="F:nucleotide binding"/>
    <property type="evidence" value="ECO:0007669"/>
    <property type="project" value="InterPro"/>
</dbReference>
<sequence length="435" mass="48208">MSSTSPSQHPSPTVVEGFEEFEIPDSVFLDQPMDGLPPLVDTTRRLELAAEQLSEGTGPVALDTERASGFRYGQRAFLVQLRREGTGTVLIDPEATGSLAIIDEALRRTEWVLHAATQDLPCLRELDMHPDALFDTELGGRIAGLSRVGLAAETEELLGFTMAKEHSAVDWSTRPLPEPWLTYAALDVEVLVQLRYAMEELLRSQGKLEWALEEFEAVRTAPPAAPRKDPWRRTSGITKIRGRRQLTALRNLWTEREELARHKDISPGRLLPDSALVAVAQAMPRSVPQLLRTPGFHGRAASKEAPRWLRALSEARQAEELVPQSVSSDSLPPVKSWTVKRPAAAERLRTLKPAVAERAAELGMPTENLVVPEHLRRFSWDPPASAELEQIAERLAEIGARRWQIDNVAPTLQKALRLPRPEQHDDAGNADAAAS</sequence>
<dbReference type="InterPro" id="IPR002121">
    <property type="entry name" value="HRDC_dom"/>
</dbReference>
<dbReference type="PROSITE" id="PS50967">
    <property type="entry name" value="HRDC"/>
    <property type="match status" value="1"/>
</dbReference>
<evidence type="ECO:0000256" key="1">
    <source>
        <dbReference type="SAM" id="MobiDB-lite"/>
    </source>
</evidence>
<dbReference type="GO" id="GO:0006139">
    <property type="term" value="P:nucleobase-containing compound metabolic process"/>
    <property type="evidence" value="ECO:0007669"/>
    <property type="project" value="InterPro"/>
</dbReference>
<dbReference type="CDD" id="cd06142">
    <property type="entry name" value="RNaseD_exo"/>
    <property type="match status" value="1"/>
</dbReference>
<dbReference type="PANTHER" id="PTHR47649">
    <property type="entry name" value="RIBONUCLEASE D"/>
    <property type="match status" value="1"/>
</dbReference>
<dbReference type="InterPro" id="IPR002562">
    <property type="entry name" value="3'-5'_exonuclease_dom"/>
</dbReference>
<dbReference type="Gene3D" id="3.30.420.10">
    <property type="entry name" value="Ribonuclease H-like superfamily/Ribonuclease H"/>
    <property type="match status" value="1"/>
</dbReference>
<dbReference type="AlphaFoldDB" id="M2WDC9"/>
<evidence type="ECO:0000313" key="4">
    <source>
        <dbReference type="Proteomes" id="UP000009877"/>
    </source>
</evidence>
<dbReference type="Pfam" id="PF18305">
    <property type="entry name" value="DNA_pol_A_exoN"/>
    <property type="match status" value="1"/>
</dbReference>
<comment type="caution">
    <text evidence="3">The sequence shown here is derived from an EMBL/GenBank/DDBJ whole genome shotgun (WGS) entry which is preliminary data.</text>
</comment>
<keyword evidence="4" id="KW-1185">Reference proteome</keyword>
<dbReference type="STRING" id="71999.KPaMU14_06925"/>
<dbReference type="Gene3D" id="1.10.150.80">
    <property type="entry name" value="HRDC domain"/>
    <property type="match status" value="2"/>
</dbReference>
<evidence type="ECO:0000259" key="2">
    <source>
        <dbReference type="PROSITE" id="PS50967"/>
    </source>
</evidence>
<dbReference type="SUPFAM" id="SSF53098">
    <property type="entry name" value="Ribonuclease H-like"/>
    <property type="match status" value="1"/>
</dbReference>
<dbReference type="SMART" id="SM00341">
    <property type="entry name" value="HRDC"/>
    <property type="match status" value="1"/>
</dbReference>
<dbReference type="InterPro" id="IPR041605">
    <property type="entry name" value="Exo_C"/>
</dbReference>
<dbReference type="InterPro" id="IPR036397">
    <property type="entry name" value="RNaseH_sf"/>
</dbReference>
<proteinExistence type="predicted"/>
<dbReference type="SUPFAM" id="SSF47819">
    <property type="entry name" value="HRDC-like"/>
    <property type="match status" value="1"/>
</dbReference>